<dbReference type="Pfam" id="PF13639">
    <property type="entry name" value="zf-RING_2"/>
    <property type="match status" value="1"/>
</dbReference>
<feature type="compositionally biased region" description="Polar residues" evidence="9">
    <location>
        <begin position="115"/>
        <end position="128"/>
    </location>
</feature>
<evidence type="ECO:0000256" key="6">
    <source>
        <dbReference type="ARBA" id="ARBA00022786"/>
    </source>
</evidence>
<evidence type="ECO:0000256" key="5">
    <source>
        <dbReference type="ARBA" id="ARBA00022771"/>
    </source>
</evidence>
<dbReference type="GeneID" id="75917860"/>
<keyword evidence="4" id="KW-0479">Metal-binding</keyword>
<dbReference type="SMART" id="SM00184">
    <property type="entry name" value="RING"/>
    <property type="match status" value="1"/>
</dbReference>
<dbReference type="InterPro" id="IPR001841">
    <property type="entry name" value="Znf_RING"/>
</dbReference>
<evidence type="ECO:0000256" key="9">
    <source>
        <dbReference type="SAM" id="MobiDB-lite"/>
    </source>
</evidence>
<dbReference type="InterPro" id="IPR013083">
    <property type="entry name" value="Znf_RING/FYVE/PHD"/>
</dbReference>
<evidence type="ECO:0000259" key="10">
    <source>
        <dbReference type="PROSITE" id="PS50089"/>
    </source>
</evidence>
<dbReference type="Pfam" id="PF14369">
    <property type="entry name" value="Zn_ribbon_19"/>
    <property type="match status" value="1"/>
</dbReference>
<keyword evidence="6" id="KW-0833">Ubl conjugation pathway</keyword>
<dbReference type="Gene3D" id="3.30.40.10">
    <property type="entry name" value="Zinc/RING finger domain, C3HC4 (zinc finger)"/>
    <property type="match status" value="1"/>
</dbReference>
<dbReference type="PANTHER" id="PTHR45931:SF3">
    <property type="entry name" value="RING ZINC FINGER-CONTAINING PROTEIN"/>
    <property type="match status" value="1"/>
</dbReference>
<evidence type="ECO:0000256" key="1">
    <source>
        <dbReference type="ARBA" id="ARBA00000900"/>
    </source>
</evidence>
<evidence type="ECO:0000256" key="4">
    <source>
        <dbReference type="ARBA" id="ARBA00022723"/>
    </source>
</evidence>
<dbReference type="PANTHER" id="PTHR45931">
    <property type="entry name" value="SI:CH211-59O9.10"/>
    <property type="match status" value="1"/>
</dbReference>
<dbReference type="RefSeq" id="XP_051440263.1">
    <property type="nucleotide sequence ID" value="XM_051592518.1"/>
</dbReference>
<comment type="catalytic activity">
    <reaction evidence="1">
        <text>S-ubiquitinyl-[E2 ubiquitin-conjugating enzyme]-L-cysteine + [acceptor protein]-L-lysine = [E2 ubiquitin-conjugating enzyme]-L-cysteine + N(6)-ubiquitinyl-[acceptor protein]-L-lysine.</text>
        <dbReference type="EC" id="2.3.2.27"/>
    </reaction>
</comment>
<dbReference type="GO" id="GO:0061630">
    <property type="term" value="F:ubiquitin protein ligase activity"/>
    <property type="evidence" value="ECO:0007669"/>
    <property type="project" value="UniProtKB-EC"/>
</dbReference>
<evidence type="ECO:0000256" key="2">
    <source>
        <dbReference type="ARBA" id="ARBA00012483"/>
    </source>
</evidence>
<dbReference type="InterPro" id="IPR051834">
    <property type="entry name" value="RING_finger_E3_ligase"/>
</dbReference>
<dbReference type="GO" id="GO:0006511">
    <property type="term" value="P:ubiquitin-dependent protein catabolic process"/>
    <property type="evidence" value="ECO:0007669"/>
    <property type="project" value="TreeGrafter"/>
</dbReference>
<evidence type="ECO:0000313" key="11">
    <source>
        <dbReference type="EMBL" id="KAI8575259.1"/>
    </source>
</evidence>
<organism evidence="11 12">
    <name type="scientific">Umbelopsis ramanniana AG</name>
    <dbReference type="NCBI Taxonomy" id="1314678"/>
    <lineage>
        <taxon>Eukaryota</taxon>
        <taxon>Fungi</taxon>
        <taxon>Fungi incertae sedis</taxon>
        <taxon>Mucoromycota</taxon>
        <taxon>Mucoromycotina</taxon>
        <taxon>Umbelopsidomycetes</taxon>
        <taxon>Umbelopsidales</taxon>
        <taxon>Umbelopsidaceae</taxon>
        <taxon>Umbelopsis</taxon>
    </lineage>
</organism>
<dbReference type="EMBL" id="MU620990">
    <property type="protein sequence ID" value="KAI8575259.1"/>
    <property type="molecule type" value="Genomic_DNA"/>
</dbReference>
<dbReference type="PROSITE" id="PS50089">
    <property type="entry name" value="ZF_RING_2"/>
    <property type="match status" value="1"/>
</dbReference>
<feature type="region of interest" description="Disordered" evidence="9">
    <location>
        <begin position="332"/>
        <end position="437"/>
    </location>
</feature>
<evidence type="ECO:0000256" key="8">
    <source>
        <dbReference type="PROSITE-ProRule" id="PRU00175"/>
    </source>
</evidence>
<dbReference type="InterPro" id="IPR039525">
    <property type="entry name" value="RNF126-like_zinc-ribbon"/>
</dbReference>
<reference evidence="11" key="2">
    <citation type="journal article" date="2022" name="Proc. Natl. Acad. Sci. U.S.A.">
        <title>Diploid-dominant life cycles characterize the early evolution of Fungi.</title>
        <authorList>
            <person name="Amses K.R."/>
            <person name="Simmons D.R."/>
            <person name="Longcore J.E."/>
            <person name="Mondo S.J."/>
            <person name="Seto K."/>
            <person name="Jeronimo G.H."/>
            <person name="Bonds A.E."/>
            <person name="Quandt C.A."/>
            <person name="Davis W.J."/>
            <person name="Chang Y."/>
            <person name="Federici B.A."/>
            <person name="Kuo A."/>
            <person name="LaButti K."/>
            <person name="Pangilinan J."/>
            <person name="Andreopoulos W."/>
            <person name="Tritt A."/>
            <person name="Riley R."/>
            <person name="Hundley H."/>
            <person name="Johnson J."/>
            <person name="Lipzen A."/>
            <person name="Barry K."/>
            <person name="Lang B.F."/>
            <person name="Cuomo C.A."/>
            <person name="Buchler N.E."/>
            <person name="Grigoriev I.V."/>
            <person name="Spatafora J.W."/>
            <person name="Stajich J.E."/>
            <person name="James T.Y."/>
        </authorList>
    </citation>
    <scope>NUCLEOTIDE SEQUENCE</scope>
    <source>
        <strain evidence="11">AG</strain>
    </source>
</reference>
<feature type="region of interest" description="Disordered" evidence="9">
    <location>
        <begin position="103"/>
        <end position="144"/>
    </location>
</feature>
<feature type="domain" description="RING-type" evidence="10">
    <location>
        <begin position="284"/>
        <end position="325"/>
    </location>
</feature>
<feature type="compositionally biased region" description="Polar residues" evidence="9">
    <location>
        <begin position="165"/>
        <end position="189"/>
    </location>
</feature>
<dbReference type="CDD" id="cd16454">
    <property type="entry name" value="RING-H2_PA-TM-RING"/>
    <property type="match status" value="1"/>
</dbReference>
<name>A0AAD5E1W3_UMBRA</name>
<evidence type="ECO:0000256" key="7">
    <source>
        <dbReference type="ARBA" id="ARBA00022833"/>
    </source>
</evidence>
<protein>
    <recommendedName>
        <fullName evidence="2">RING-type E3 ubiquitin transferase</fullName>
        <ecNumber evidence="2">2.3.2.27</ecNumber>
    </recommendedName>
</protein>
<keyword evidence="12" id="KW-1185">Reference proteome</keyword>
<dbReference type="EC" id="2.3.2.27" evidence="2"/>
<dbReference type="SUPFAM" id="SSF57850">
    <property type="entry name" value="RING/U-box"/>
    <property type="match status" value="1"/>
</dbReference>
<dbReference type="FunFam" id="3.30.40.10:FF:000127">
    <property type="entry name" value="E3 ubiquitin-protein ligase RNF181"/>
    <property type="match status" value="1"/>
</dbReference>
<feature type="compositionally biased region" description="Pro residues" evidence="9">
    <location>
        <begin position="427"/>
        <end position="437"/>
    </location>
</feature>
<gene>
    <name evidence="11" type="ORF">K450DRAFT_262686</name>
</gene>
<dbReference type="Proteomes" id="UP001206595">
    <property type="component" value="Unassembled WGS sequence"/>
</dbReference>
<dbReference type="AlphaFoldDB" id="A0AAD5E1W3"/>
<feature type="compositionally biased region" description="Low complexity" evidence="9">
    <location>
        <begin position="339"/>
        <end position="371"/>
    </location>
</feature>
<reference evidence="11" key="1">
    <citation type="submission" date="2021-06" db="EMBL/GenBank/DDBJ databases">
        <authorList>
            <consortium name="DOE Joint Genome Institute"/>
            <person name="Mondo S.J."/>
            <person name="Amses K.R."/>
            <person name="Simmons D.R."/>
            <person name="Longcore J.E."/>
            <person name="Seto K."/>
            <person name="Alves G.H."/>
            <person name="Bonds A.E."/>
            <person name="Quandt C.A."/>
            <person name="Davis W.J."/>
            <person name="Chang Y."/>
            <person name="Letcher P.M."/>
            <person name="Powell M.J."/>
            <person name="Kuo A."/>
            <person name="Labutti K."/>
            <person name="Pangilinan J."/>
            <person name="Andreopoulos W."/>
            <person name="Tritt A."/>
            <person name="Riley R."/>
            <person name="Hundley H."/>
            <person name="Johnson J."/>
            <person name="Lipzen A."/>
            <person name="Barry K."/>
            <person name="Berbee M.L."/>
            <person name="Buchler N.E."/>
            <person name="Grigoriev I.V."/>
            <person name="Spatafora J.W."/>
            <person name="Stajich J.E."/>
            <person name="James T.Y."/>
        </authorList>
    </citation>
    <scope>NUCLEOTIDE SEQUENCE</scope>
    <source>
        <strain evidence="11">AG</strain>
    </source>
</reference>
<dbReference type="GO" id="GO:0005634">
    <property type="term" value="C:nucleus"/>
    <property type="evidence" value="ECO:0007669"/>
    <property type="project" value="TreeGrafter"/>
</dbReference>
<keyword evidence="5 8" id="KW-0863">Zinc-finger</keyword>
<keyword evidence="7" id="KW-0862">Zinc</keyword>
<accession>A0AAD5E1W3</accession>
<keyword evidence="3" id="KW-0808">Transferase</keyword>
<comment type="caution">
    <text evidence="11">The sequence shown here is derived from an EMBL/GenBank/DDBJ whole genome shotgun (WGS) entry which is preliminary data.</text>
</comment>
<dbReference type="GO" id="GO:0016567">
    <property type="term" value="P:protein ubiquitination"/>
    <property type="evidence" value="ECO:0007669"/>
    <property type="project" value="UniProtKB-ARBA"/>
</dbReference>
<evidence type="ECO:0000256" key="3">
    <source>
        <dbReference type="ARBA" id="ARBA00022679"/>
    </source>
</evidence>
<feature type="region of interest" description="Disordered" evidence="9">
    <location>
        <begin position="161"/>
        <end position="197"/>
    </location>
</feature>
<sequence length="437" mass="47341">MPPQSPHFWCHQCQREVQVLMAPDPICQTCNGQFVEQIEPENDPRDFIAPLYEEDPVMGSTPASYNTFSTSGPNSNVFQFFDSSTNAPENGGALYSMLNALLNGNLPTPPEQQERGPNNNNTSRSNPDVGQPTPGGGDGTRVGRHRQPVMFMGSFGADGGLRFRSVQSDQPSTMPGSFHSSQNTTYQRTESPRPAENRDARTANMINLIQMISGLSGSPISLNFGGSANPGDYVFSQTGLDNIITQLMEQANSDHAPPPATDEIIDGLEKKKLKETELEKYAHCAICTDDFNLNEEVTILPCEHGYHADCITPWLKVNGTCPVCRYSLITGQLPKDTPSETAHNTSNTTEASTSNQNQTTSSQTSHPTSDSRTTTFSWESTIPGAFRWGGSSNNQTQQQQDSHPNSDNTNHNAGANGNNPSSSSSNPNPPSGPLDLD</sequence>
<feature type="compositionally biased region" description="Low complexity" evidence="9">
    <location>
        <begin position="391"/>
        <end position="426"/>
    </location>
</feature>
<proteinExistence type="predicted"/>
<evidence type="ECO:0000313" key="12">
    <source>
        <dbReference type="Proteomes" id="UP001206595"/>
    </source>
</evidence>
<dbReference type="GO" id="GO:0008270">
    <property type="term" value="F:zinc ion binding"/>
    <property type="evidence" value="ECO:0007669"/>
    <property type="project" value="UniProtKB-KW"/>
</dbReference>